<keyword evidence="4" id="KW-1185">Reference proteome</keyword>
<sequence>MSSRTRHTGGPASPIELRDADSRALPADYEDKNHPHFPNDYEAQAHQPRSFLGKKKLWLFSGYILLLVALAVAGVILGVKMKHEATENPKTPPVNETIVPSLAWATVIETIIHSSTNRPLIINAPTPVTVTRSDILSIIPSPQTTKEEPTAEVPATPTPELSPPAAAPSDWPNGASGCMYFGHFSSESICKEHCKPEAGKQKSCDMMRAWRCVICAA</sequence>
<dbReference type="EMBL" id="KZ678128">
    <property type="protein sequence ID" value="PSN75576.1"/>
    <property type="molecule type" value="Genomic_DNA"/>
</dbReference>
<evidence type="ECO:0000313" key="3">
    <source>
        <dbReference type="EMBL" id="PSN75576.1"/>
    </source>
</evidence>
<keyword evidence="2" id="KW-1133">Transmembrane helix</keyword>
<feature type="compositionally biased region" description="Pro residues" evidence="1">
    <location>
        <begin position="156"/>
        <end position="166"/>
    </location>
</feature>
<protein>
    <submittedName>
        <fullName evidence="3">Uncharacterized protein</fullName>
    </submittedName>
</protein>
<keyword evidence="2" id="KW-0472">Membrane</keyword>
<keyword evidence="2" id="KW-0812">Transmembrane</keyword>
<evidence type="ECO:0000256" key="1">
    <source>
        <dbReference type="SAM" id="MobiDB-lite"/>
    </source>
</evidence>
<name>A0A2T2PDH2_CORCC</name>
<proteinExistence type="predicted"/>
<dbReference type="AlphaFoldDB" id="A0A2T2PDH2"/>
<feature type="transmembrane region" description="Helical" evidence="2">
    <location>
        <begin position="57"/>
        <end position="79"/>
    </location>
</feature>
<evidence type="ECO:0000313" key="4">
    <source>
        <dbReference type="Proteomes" id="UP000240883"/>
    </source>
</evidence>
<reference evidence="3 4" key="1">
    <citation type="journal article" date="2018" name="Front. Microbiol.">
        <title>Genome-Wide Analysis of Corynespora cassiicola Leaf Fall Disease Putative Effectors.</title>
        <authorList>
            <person name="Lopez D."/>
            <person name="Ribeiro S."/>
            <person name="Label P."/>
            <person name="Fumanal B."/>
            <person name="Venisse J.S."/>
            <person name="Kohler A."/>
            <person name="de Oliveira R.R."/>
            <person name="Labutti K."/>
            <person name="Lipzen A."/>
            <person name="Lail K."/>
            <person name="Bauer D."/>
            <person name="Ohm R.A."/>
            <person name="Barry K.W."/>
            <person name="Spatafora J."/>
            <person name="Grigoriev I.V."/>
            <person name="Martin F.M."/>
            <person name="Pujade-Renaud V."/>
        </authorList>
    </citation>
    <scope>NUCLEOTIDE SEQUENCE [LARGE SCALE GENOMIC DNA]</scope>
    <source>
        <strain evidence="3 4">Philippines</strain>
    </source>
</reference>
<evidence type="ECO:0000256" key="2">
    <source>
        <dbReference type="SAM" id="Phobius"/>
    </source>
</evidence>
<feature type="region of interest" description="Disordered" evidence="1">
    <location>
        <begin position="141"/>
        <end position="168"/>
    </location>
</feature>
<dbReference type="Proteomes" id="UP000240883">
    <property type="component" value="Unassembled WGS sequence"/>
</dbReference>
<organism evidence="3 4">
    <name type="scientific">Corynespora cassiicola Philippines</name>
    <dbReference type="NCBI Taxonomy" id="1448308"/>
    <lineage>
        <taxon>Eukaryota</taxon>
        <taxon>Fungi</taxon>
        <taxon>Dikarya</taxon>
        <taxon>Ascomycota</taxon>
        <taxon>Pezizomycotina</taxon>
        <taxon>Dothideomycetes</taxon>
        <taxon>Pleosporomycetidae</taxon>
        <taxon>Pleosporales</taxon>
        <taxon>Corynesporascaceae</taxon>
        <taxon>Corynespora</taxon>
    </lineage>
</organism>
<accession>A0A2T2PDH2</accession>
<gene>
    <name evidence="3" type="ORF">BS50DRAFT_644472</name>
</gene>